<dbReference type="Proteomes" id="UP000695022">
    <property type="component" value="Unplaced"/>
</dbReference>
<dbReference type="RefSeq" id="XP_014672038.1">
    <property type="nucleotide sequence ID" value="XM_014816552.1"/>
</dbReference>
<dbReference type="Pfam" id="PF01165">
    <property type="entry name" value="Ribosomal_S21"/>
    <property type="match status" value="1"/>
</dbReference>
<accession>A0ABM1EIL7</accession>
<dbReference type="PANTHER" id="PTHR21109:SF0">
    <property type="entry name" value="SMALL RIBOSOMAL SUBUNIT PROTEIN BS21M"/>
    <property type="match status" value="1"/>
</dbReference>
<gene>
    <name evidence="5" type="primary">LOC106812635</name>
</gene>
<keyword evidence="2" id="KW-0689">Ribosomal protein</keyword>
<proteinExistence type="inferred from homology"/>
<dbReference type="GeneID" id="106812635"/>
<evidence type="ECO:0000256" key="2">
    <source>
        <dbReference type="ARBA" id="ARBA00022980"/>
    </source>
</evidence>
<evidence type="ECO:0000256" key="1">
    <source>
        <dbReference type="ARBA" id="ARBA00006640"/>
    </source>
</evidence>
<dbReference type="Gene3D" id="1.20.5.1150">
    <property type="entry name" value="Ribosomal protein S8"/>
    <property type="match status" value="1"/>
</dbReference>
<organism evidence="4 5">
    <name type="scientific">Priapulus caudatus</name>
    <name type="common">Priapulid worm</name>
    <dbReference type="NCBI Taxonomy" id="37621"/>
    <lineage>
        <taxon>Eukaryota</taxon>
        <taxon>Metazoa</taxon>
        <taxon>Ecdysozoa</taxon>
        <taxon>Scalidophora</taxon>
        <taxon>Priapulida</taxon>
        <taxon>Priapulimorpha</taxon>
        <taxon>Priapulimorphida</taxon>
        <taxon>Priapulidae</taxon>
        <taxon>Priapulus</taxon>
    </lineage>
</organism>
<protein>
    <submittedName>
        <fullName evidence="5">28S ribosomal protein S21, mitochondrial-like</fullName>
    </submittedName>
</protein>
<dbReference type="InterPro" id="IPR001911">
    <property type="entry name" value="Ribosomal_bS21"/>
</dbReference>
<evidence type="ECO:0000313" key="5">
    <source>
        <dbReference type="RefSeq" id="XP_014672038.1"/>
    </source>
</evidence>
<sequence length="88" mass="10540">MAAKAHLQFVSKTVLVRNGDIEEAMRSLNRVMGSEGLLDIIRRNRYYEKPWQERKRVAYEKCKAIYNSEMQRKVAFVMRKHRTNPWPN</sequence>
<dbReference type="PANTHER" id="PTHR21109">
    <property type="entry name" value="MITOCHONDRIAL 28S RIBOSOMAL PROTEIN S21"/>
    <property type="match status" value="1"/>
</dbReference>
<keyword evidence="3" id="KW-0687">Ribonucleoprotein</keyword>
<evidence type="ECO:0000256" key="3">
    <source>
        <dbReference type="ARBA" id="ARBA00023274"/>
    </source>
</evidence>
<dbReference type="NCBIfam" id="TIGR00030">
    <property type="entry name" value="S21p"/>
    <property type="match status" value="1"/>
</dbReference>
<keyword evidence="4" id="KW-1185">Reference proteome</keyword>
<dbReference type="InterPro" id="IPR038380">
    <property type="entry name" value="Ribosomal_bS21_sf"/>
</dbReference>
<evidence type="ECO:0000313" key="4">
    <source>
        <dbReference type="Proteomes" id="UP000695022"/>
    </source>
</evidence>
<name>A0ABM1EIL7_PRICU</name>
<reference evidence="5" key="1">
    <citation type="submission" date="2025-08" db="UniProtKB">
        <authorList>
            <consortium name="RefSeq"/>
        </authorList>
    </citation>
    <scope>IDENTIFICATION</scope>
</reference>
<comment type="similarity">
    <text evidence="1">Belongs to the bacterial ribosomal protein bS21 family.</text>
</comment>